<feature type="chain" id="PRO_5013182427" evidence="2">
    <location>
        <begin position="18"/>
        <end position="298"/>
    </location>
</feature>
<sequence>MKALNIACCMLCSLVLASCEKTFTLTNPGAGSGSGGGTSNNGSGNTPGLLLKTETISSGGTSTVTYDYDASDRLIKQTSYSSVSPVIAVMRFVRDNNGRIIEVKSNAMPNGLSNPTMLTGTDSITIKVHYPSATSTQFDYSVYTATKMGIAFTDSVVYKYTANQLVDITEYNDLFGPSSVVSSMTYTYDANGNVKQVQNTFTQGAGAPPTTVTYDNTFDTQKSPLILGNDGLIGGGSNGQACGPNNMIKAVINIPGAGPQYQNQVSTVTYQYNNDGKPASASYSNPVLGTSTIKFYYK</sequence>
<dbReference type="EMBL" id="FUWH01000008">
    <property type="protein sequence ID" value="SKA03577.1"/>
    <property type="molecule type" value="Genomic_DNA"/>
</dbReference>
<keyword evidence="4" id="KW-1185">Reference proteome</keyword>
<evidence type="ECO:0000256" key="2">
    <source>
        <dbReference type="SAM" id="SignalP"/>
    </source>
</evidence>
<gene>
    <name evidence="3" type="ORF">SAMN04488132_108156</name>
</gene>
<keyword evidence="2" id="KW-0732">Signal</keyword>
<evidence type="ECO:0000313" key="3">
    <source>
        <dbReference type="EMBL" id="SKA03577.1"/>
    </source>
</evidence>
<feature type="compositionally biased region" description="Gly residues" evidence="1">
    <location>
        <begin position="30"/>
        <end position="39"/>
    </location>
</feature>
<feature type="region of interest" description="Disordered" evidence="1">
    <location>
        <begin position="29"/>
        <end position="52"/>
    </location>
</feature>
<feature type="signal peptide" evidence="2">
    <location>
        <begin position="1"/>
        <end position="17"/>
    </location>
</feature>
<dbReference type="Proteomes" id="UP000190888">
    <property type="component" value="Unassembled WGS sequence"/>
</dbReference>
<name>A0A1T4QIW4_9BACT</name>
<proteinExistence type="predicted"/>
<dbReference type="AlphaFoldDB" id="A0A1T4QIW4"/>
<dbReference type="Gene3D" id="2.180.10.10">
    <property type="entry name" value="RHS repeat-associated core"/>
    <property type="match status" value="1"/>
</dbReference>
<accession>A0A1T4QIW4</accession>
<protein>
    <submittedName>
        <fullName evidence="3">YD repeat-containing protein</fullName>
    </submittedName>
</protein>
<dbReference type="OrthoDB" id="677692at2"/>
<evidence type="ECO:0000313" key="4">
    <source>
        <dbReference type="Proteomes" id="UP000190888"/>
    </source>
</evidence>
<reference evidence="3 4" key="1">
    <citation type="submission" date="2017-02" db="EMBL/GenBank/DDBJ databases">
        <authorList>
            <person name="Peterson S.W."/>
        </authorList>
    </citation>
    <scope>NUCLEOTIDE SEQUENCE [LARGE SCALE GENOMIC DNA]</scope>
    <source>
        <strain evidence="3 4">DSM 22335</strain>
    </source>
</reference>
<organism evidence="3 4">
    <name type="scientific">Sediminibacterium ginsengisoli</name>
    <dbReference type="NCBI Taxonomy" id="413434"/>
    <lineage>
        <taxon>Bacteria</taxon>
        <taxon>Pseudomonadati</taxon>
        <taxon>Bacteroidota</taxon>
        <taxon>Chitinophagia</taxon>
        <taxon>Chitinophagales</taxon>
        <taxon>Chitinophagaceae</taxon>
        <taxon>Sediminibacterium</taxon>
    </lineage>
</organism>
<evidence type="ECO:0000256" key="1">
    <source>
        <dbReference type="SAM" id="MobiDB-lite"/>
    </source>
</evidence>
<dbReference type="STRING" id="413434.SAMN04488132_108156"/>
<feature type="compositionally biased region" description="Low complexity" evidence="1">
    <location>
        <begin position="40"/>
        <end position="51"/>
    </location>
</feature>
<dbReference type="RefSeq" id="WP_139367164.1">
    <property type="nucleotide sequence ID" value="NZ_FUWH01000008.1"/>
</dbReference>
<dbReference type="PROSITE" id="PS51257">
    <property type="entry name" value="PROKAR_LIPOPROTEIN"/>
    <property type="match status" value="1"/>
</dbReference>